<name>I3SM91_MEDTR</name>
<sequence length="30" mass="3554">MFTLHFLPFGLVNSLRDFPLLHCTRIRPVI</sequence>
<protein>
    <submittedName>
        <fullName evidence="1">Uncharacterized protein</fullName>
    </submittedName>
</protein>
<organism evidence="1">
    <name type="scientific">Medicago truncatula</name>
    <name type="common">Barrel medic</name>
    <name type="synonym">Medicago tribuloides</name>
    <dbReference type="NCBI Taxonomy" id="3880"/>
    <lineage>
        <taxon>Eukaryota</taxon>
        <taxon>Viridiplantae</taxon>
        <taxon>Streptophyta</taxon>
        <taxon>Embryophyta</taxon>
        <taxon>Tracheophyta</taxon>
        <taxon>Spermatophyta</taxon>
        <taxon>Magnoliopsida</taxon>
        <taxon>eudicotyledons</taxon>
        <taxon>Gunneridae</taxon>
        <taxon>Pentapetalae</taxon>
        <taxon>rosids</taxon>
        <taxon>fabids</taxon>
        <taxon>Fabales</taxon>
        <taxon>Fabaceae</taxon>
        <taxon>Papilionoideae</taxon>
        <taxon>50 kb inversion clade</taxon>
        <taxon>NPAAA clade</taxon>
        <taxon>Hologalegina</taxon>
        <taxon>IRL clade</taxon>
        <taxon>Trifolieae</taxon>
        <taxon>Medicago</taxon>
    </lineage>
</organism>
<dbReference type="AlphaFoldDB" id="I3SM91"/>
<accession>I3SM91</accession>
<dbReference type="EMBL" id="BT141589">
    <property type="protein sequence ID" value="AFK41383.1"/>
    <property type="molecule type" value="mRNA"/>
</dbReference>
<reference evidence="1" key="1">
    <citation type="submission" date="2012-05" db="EMBL/GenBank/DDBJ databases">
        <authorList>
            <person name="Krishnakumar V."/>
            <person name="Cheung F."/>
            <person name="Xiao Y."/>
            <person name="Chan A."/>
            <person name="Moskal W.A."/>
            <person name="Town C.D."/>
        </authorList>
    </citation>
    <scope>NUCLEOTIDE SEQUENCE</scope>
</reference>
<proteinExistence type="evidence at transcript level"/>
<evidence type="ECO:0000313" key="1">
    <source>
        <dbReference type="EMBL" id="AFK41383.1"/>
    </source>
</evidence>